<dbReference type="Pfam" id="PF13365">
    <property type="entry name" value="Trypsin_2"/>
    <property type="match status" value="1"/>
</dbReference>
<dbReference type="PANTHER" id="PTHR13966">
    <property type="entry name" value="ENDONUCLEASE RELATED"/>
    <property type="match status" value="1"/>
</dbReference>
<feature type="domain" description="ENPP1-3/EXOG-like endonuclease/phosphodiesterase" evidence="4">
    <location>
        <begin position="473"/>
        <end position="710"/>
    </location>
</feature>
<sequence>MARLDRLREARLVVQRAAVERYQQRTAEREENKRRIAENGPGAADSPERQMTFRRRVSCINRLRSGAAPLPFGIERKMGATLDFVDVVPSDTARKAGRSVARIAAFGGSDIELEGFATGFIVAPGLLMTNWHVFPSEADCRNCAANFLYEKTERGLERGIVFEIDADRFYVTDQKLDFAIVAVKPRAITGEALADLGQNTLIEATPKILKGDPVNIIQHPEGGPKQYAISQNRLVDILDAEGFLHYETDTLEGSSGSPAFSENWELVALHHASIPQMRNGRVVARDGSFWTKNMGDDKVHWIANEGARVSAIVRRLSAMVLQDTARQQILNGLLATTTDPVQEAMDAVGGQETVQTVNIGVSGAGSAAQGTAQGVPQGGSIMGGVQFTFTGPVTINVNAGGGPVLAAPLPVTAPELPKAEEKSIRFDPDYDSRGGYDPDFLGSGISVPVPSVAEERLHEILKDEDGKPLVLRYHHFELMMNKPRRLQMWSAVNVDYDPRYKSEKNREEFGRDRWIPDPRIPAAVQIFDADFYKPAGNIDRGHMVRRQDNAWGETELEIEFANSDTFHWTNCTPQHEAFNQSTPGAYNRSYAGMEGLWGALENHIQQSRKDGDTKACILAGPILSGEDPSADFGRGEIQYPIEFWKIVCVAEGPKNAKQLKVFGFILSQKTVVDRFGIERFGPGRFKRHQVPLTEIASKAGVVFDGKLLDRDTMAGQQAVDVANLSDVRGLG</sequence>
<keyword evidence="6" id="KW-0255">Endonuclease</keyword>
<dbReference type="GO" id="GO:0046872">
    <property type="term" value="F:metal ion binding"/>
    <property type="evidence" value="ECO:0007669"/>
    <property type="project" value="UniProtKB-KW"/>
</dbReference>
<accession>A0A1X7GUI8</accession>
<feature type="binding site" evidence="2">
    <location>
        <position position="579"/>
    </location>
    <ligand>
        <name>Mg(2+)</name>
        <dbReference type="ChEBI" id="CHEBI:18420"/>
        <note>catalytic</note>
    </ligand>
</feature>
<evidence type="ECO:0000256" key="1">
    <source>
        <dbReference type="PIRSR" id="PIRSR640255-1"/>
    </source>
</evidence>
<feature type="region of interest" description="Disordered" evidence="3">
    <location>
        <begin position="23"/>
        <end position="48"/>
    </location>
</feature>
<dbReference type="InterPro" id="IPR044929">
    <property type="entry name" value="DNA/RNA_non-sp_Endonuclease_sf"/>
</dbReference>
<evidence type="ECO:0000259" key="4">
    <source>
        <dbReference type="SMART" id="SM00477"/>
    </source>
</evidence>
<dbReference type="InterPro" id="IPR043504">
    <property type="entry name" value="Peptidase_S1_PA_chymotrypsin"/>
</dbReference>
<reference evidence="7" key="1">
    <citation type="submission" date="2017-04" db="EMBL/GenBank/DDBJ databases">
        <authorList>
            <person name="Varghese N."/>
            <person name="Submissions S."/>
        </authorList>
    </citation>
    <scope>NUCLEOTIDE SEQUENCE [LARGE SCALE GENOMIC DNA]</scope>
    <source>
        <strain evidence="7">B4P</strain>
    </source>
</reference>
<organism evidence="6 7">
    <name type="scientific">Xaviernesmea oryzae</name>
    <dbReference type="NCBI Taxonomy" id="464029"/>
    <lineage>
        <taxon>Bacteria</taxon>
        <taxon>Pseudomonadati</taxon>
        <taxon>Pseudomonadota</taxon>
        <taxon>Alphaproteobacteria</taxon>
        <taxon>Hyphomicrobiales</taxon>
        <taxon>Rhizobiaceae</taxon>
        <taxon>Rhizobium/Agrobacterium group</taxon>
        <taxon>Xaviernesmea</taxon>
    </lineage>
</organism>
<evidence type="ECO:0000259" key="5">
    <source>
        <dbReference type="SMART" id="SM00892"/>
    </source>
</evidence>
<dbReference type="EMBL" id="FXAF01000011">
    <property type="protein sequence ID" value="SMF74985.1"/>
    <property type="molecule type" value="Genomic_DNA"/>
</dbReference>
<dbReference type="SMART" id="SM00892">
    <property type="entry name" value="Endonuclease_NS"/>
    <property type="match status" value="1"/>
</dbReference>
<dbReference type="InterPro" id="IPR020821">
    <property type="entry name" value="ENPP1-3/EXOG-like_nuc-like"/>
</dbReference>
<dbReference type="Proteomes" id="UP000192903">
    <property type="component" value="Unassembled WGS sequence"/>
</dbReference>
<proteinExistence type="predicted"/>
<dbReference type="Pfam" id="PF01223">
    <property type="entry name" value="Endonuclease_NS"/>
    <property type="match status" value="1"/>
</dbReference>
<dbReference type="InterPro" id="IPR044925">
    <property type="entry name" value="His-Me_finger_sf"/>
</dbReference>
<dbReference type="RefSeq" id="WP_085425013.1">
    <property type="nucleotide sequence ID" value="NZ_FXAF01000011.1"/>
</dbReference>
<protein>
    <submittedName>
        <fullName evidence="6">Endonuclease G</fullName>
    </submittedName>
</protein>
<keyword evidence="2" id="KW-0479">Metal-binding</keyword>
<keyword evidence="6" id="KW-0378">Hydrolase</keyword>
<dbReference type="OrthoDB" id="9811262at2"/>
<dbReference type="SUPFAM" id="SSF54060">
    <property type="entry name" value="His-Me finger endonucleases"/>
    <property type="match status" value="1"/>
</dbReference>
<dbReference type="SMART" id="SM00477">
    <property type="entry name" value="NUC"/>
    <property type="match status" value="1"/>
</dbReference>
<dbReference type="PANTHER" id="PTHR13966:SF5">
    <property type="entry name" value="ENDONUCLEASE G, MITOCHONDRIAL"/>
    <property type="match status" value="1"/>
</dbReference>
<dbReference type="AlphaFoldDB" id="A0A1X7GUI8"/>
<name>A0A1X7GUI8_9HYPH</name>
<gene>
    <name evidence="6" type="ORF">SAMN02982989_4444</name>
</gene>
<evidence type="ECO:0000256" key="2">
    <source>
        <dbReference type="PIRSR" id="PIRSR640255-2"/>
    </source>
</evidence>
<dbReference type="InterPro" id="IPR009003">
    <property type="entry name" value="Peptidase_S1_PA"/>
</dbReference>
<dbReference type="STRING" id="464029.SAMN02982989_4444"/>
<feature type="active site" description="Proton acceptor" evidence="1">
    <location>
        <position position="542"/>
    </location>
</feature>
<dbReference type="GO" id="GO:0004519">
    <property type="term" value="F:endonuclease activity"/>
    <property type="evidence" value="ECO:0007669"/>
    <property type="project" value="UniProtKB-KW"/>
</dbReference>
<dbReference type="GO" id="GO:0016787">
    <property type="term" value="F:hydrolase activity"/>
    <property type="evidence" value="ECO:0007669"/>
    <property type="project" value="InterPro"/>
</dbReference>
<dbReference type="InterPro" id="IPR040255">
    <property type="entry name" value="Non-specific_endonuclease"/>
</dbReference>
<evidence type="ECO:0000256" key="3">
    <source>
        <dbReference type="SAM" id="MobiDB-lite"/>
    </source>
</evidence>
<dbReference type="Gene3D" id="3.40.570.10">
    <property type="entry name" value="Extracellular Endonuclease, subunit A"/>
    <property type="match status" value="1"/>
</dbReference>
<feature type="compositionally biased region" description="Basic and acidic residues" evidence="3">
    <location>
        <begin position="23"/>
        <end position="37"/>
    </location>
</feature>
<feature type="domain" description="DNA/RNA non-specific endonuclease/pyrophosphatase/phosphodiesterase" evidence="5">
    <location>
        <begin position="472"/>
        <end position="710"/>
    </location>
</feature>
<dbReference type="SUPFAM" id="SSF50494">
    <property type="entry name" value="Trypsin-like serine proteases"/>
    <property type="match status" value="1"/>
</dbReference>
<keyword evidence="7" id="KW-1185">Reference proteome</keyword>
<keyword evidence="6" id="KW-0540">Nuclease</keyword>
<dbReference type="InterPro" id="IPR001604">
    <property type="entry name" value="Endo_G_ENPP1-like_dom"/>
</dbReference>
<dbReference type="Gene3D" id="2.40.10.10">
    <property type="entry name" value="Trypsin-like serine proteases"/>
    <property type="match status" value="2"/>
</dbReference>
<dbReference type="GO" id="GO:0003676">
    <property type="term" value="F:nucleic acid binding"/>
    <property type="evidence" value="ECO:0007669"/>
    <property type="project" value="InterPro"/>
</dbReference>
<evidence type="ECO:0000313" key="6">
    <source>
        <dbReference type="EMBL" id="SMF74985.1"/>
    </source>
</evidence>
<evidence type="ECO:0000313" key="7">
    <source>
        <dbReference type="Proteomes" id="UP000192903"/>
    </source>
</evidence>